<reference evidence="7" key="1">
    <citation type="submission" date="2020-11" db="EMBL/GenBank/DDBJ databases">
        <authorList>
            <consortium name="DOE Joint Genome Institute"/>
            <person name="Ahrendt S."/>
            <person name="Riley R."/>
            <person name="Andreopoulos W."/>
            <person name="Labutti K."/>
            <person name="Pangilinan J."/>
            <person name="Ruiz-Duenas F.J."/>
            <person name="Barrasa J.M."/>
            <person name="Sanchez-Garcia M."/>
            <person name="Camarero S."/>
            <person name="Miyauchi S."/>
            <person name="Serrano A."/>
            <person name="Linde D."/>
            <person name="Babiker R."/>
            <person name="Drula E."/>
            <person name="Ayuso-Fernandez I."/>
            <person name="Pacheco R."/>
            <person name="Padilla G."/>
            <person name="Ferreira P."/>
            <person name="Barriuso J."/>
            <person name="Kellner H."/>
            <person name="Castanera R."/>
            <person name="Alfaro M."/>
            <person name="Ramirez L."/>
            <person name="Pisabarro A.G."/>
            <person name="Kuo A."/>
            <person name="Tritt A."/>
            <person name="Lipzen A."/>
            <person name="He G."/>
            <person name="Yan M."/>
            <person name="Ng V."/>
            <person name="Cullen D."/>
            <person name="Martin F."/>
            <person name="Rosso M.-N."/>
            <person name="Henrissat B."/>
            <person name="Hibbett D."/>
            <person name="Martinez A.T."/>
            <person name="Grigoriev I.V."/>
        </authorList>
    </citation>
    <scope>NUCLEOTIDE SEQUENCE</scope>
    <source>
        <strain evidence="7">MF-IS2</strain>
    </source>
</reference>
<dbReference type="SUPFAM" id="SSF48371">
    <property type="entry name" value="ARM repeat"/>
    <property type="match status" value="1"/>
</dbReference>
<proteinExistence type="predicted"/>
<dbReference type="InterPro" id="IPR002553">
    <property type="entry name" value="Clathrin/coatomer_adapt-like_N"/>
</dbReference>
<evidence type="ECO:0000313" key="7">
    <source>
        <dbReference type="EMBL" id="KAF9445900.1"/>
    </source>
</evidence>
<evidence type="ECO:0000256" key="5">
    <source>
        <dbReference type="SAM" id="MobiDB-lite"/>
    </source>
</evidence>
<dbReference type="InterPro" id="IPR050840">
    <property type="entry name" value="Adaptor_Complx_Large_Subunit"/>
</dbReference>
<name>A0A9P6C1Q7_9AGAR</name>
<keyword evidence="3" id="KW-0653">Protein transport</keyword>
<accession>A0A9P6C1Q7</accession>
<dbReference type="Proteomes" id="UP000807342">
    <property type="component" value="Unassembled WGS sequence"/>
</dbReference>
<comment type="caution">
    <text evidence="7">The sequence shown here is derived from an EMBL/GenBank/DDBJ whole genome shotgun (WGS) entry which is preliminary data.</text>
</comment>
<evidence type="ECO:0000256" key="1">
    <source>
        <dbReference type="ARBA" id="ARBA00004308"/>
    </source>
</evidence>
<dbReference type="PANTHER" id="PTHR22780">
    <property type="entry name" value="ADAPTIN, ALPHA/GAMMA/EPSILON"/>
    <property type="match status" value="1"/>
</dbReference>
<dbReference type="InterPro" id="IPR016024">
    <property type="entry name" value="ARM-type_fold"/>
</dbReference>
<dbReference type="InterPro" id="IPR011989">
    <property type="entry name" value="ARM-like"/>
</dbReference>
<gene>
    <name evidence="7" type="ORF">P691DRAFT_674677</name>
</gene>
<dbReference type="Pfam" id="PF01602">
    <property type="entry name" value="Adaptin_N"/>
    <property type="match status" value="1"/>
</dbReference>
<dbReference type="GO" id="GO:0012505">
    <property type="term" value="C:endomembrane system"/>
    <property type="evidence" value="ECO:0007669"/>
    <property type="project" value="UniProtKB-SubCell"/>
</dbReference>
<organism evidence="7 8">
    <name type="scientific">Macrolepiota fuliginosa MF-IS2</name>
    <dbReference type="NCBI Taxonomy" id="1400762"/>
    <lineage>
        <taxon>Eukaryota</taxon>
        <taxon>Fungi</taxon>
        <taxon>Dikarya</taxon>
        <taxon>Basidiomycota</taxon>
        <taxon>Agaricomycotina</taxon>
        <taxon>Agaricomycetes</taxon>
        <taxon>Agaricomycetidae</taxon>
        <taxon>Agaricales</taxon>
        <taxon>Agaricineae</taxon>
        <taxon>Agaricaceae</taxon>
        <taxon>Macrolepiota</taxon>
    </lineage>
</organism>
<feature type="region of interest" description="Disordered" evidence="5">
    <location>
        <begin position="705"/>
        <end position="724"/>
    </location>
</feature>
<sequence length="819" mass="89801">MDVPFISSGALSRAHYALVRKVEESTSEGVVNRVLEAEVRSIRTQLTQPSLPLKQSKEALIVLLYCSMTVSSVFPQGTFDFALPHALNLAEAGTTMEDKRIGYLFCAQMMCPDHEMQLMLVNTLRKDLESASFPRMCLALDNIISASSADVIPAVQRRLHDLLSHNHPSIRRRTLYALRSLSRHEPELLSQVHSNILRRLRDPVGRVVGAAMKVAETSFRLAPAIREAVNDIFEDKGQTYPTTERGTIFASLGVIHVVGLRILSLPAAFDLLTFCISGRDKAIILGLYRLFKDFDAVTLRAVEQQTQISLVGTIRDFLTSRMPNDIFLFLSCLESVDPDLWAGTSDAIPTVLEAWEVNHIMQLLDSNDNLIRKKTLHILGQVDQTILNAYYTQAISITTRIALPLRELNERTKRLLEVLAVISGDNGEVYAIQTKDLLSRIEAHIAGNGILDSAIEGVLLHIRLKDPSFQISCVATMLTILCDTDAELGSTMVIVLVALATEYSRLVSLSPTNLLSGICHRLKGNLPTVQEPCLLAMLRIAADCDKIPAEVTKAVSEASQIAGRHIRRRCDLFLTLSGQKEVLLDIIGHSKSFALPDFLEALEIRSGNVKGKADQHAPEAKFPQTSPGPPRNATSGMPASKLRYDPYDTPHAIPSLRTRRASSSQESVTGSRSDPGSFGGRSPKLLGTKLLSRTITPGDLALVASSGGVESSTGQARPKLPGGSNVDDLVGSAFTSRVDLIALDSPFVEEPLREDEDADTQQELDFENIWNAIEDQQYGVRGWSEASMDSAIGQLQGIDGHRLRVISIDMSPFIGMCWG</sequence>
<dbReference type="EMBL" id="MU151274">
    <property type="protein sequence ID" value="KAF9445900.1"/>
    <property type="molecule type" value="Genomic_DNA"/>
</dbReference>
<dbReference type="GO" id="GO:0006886">
    <property type="term" value="P:intracellular protein transport"/>
    <property type="evidence" value="ECO:0007669"/>
    <property type="project" value="InterPro"/>
</dbReference>
<evidence type="ECO:0000256" key="4">
    <source>
        <dbReference type="ARBA" id="ARBA00023136"/>
    </source>
</evidence>
<evidence type="ECO:0000256" key="3">
    <source>
        <dbReference type="ARBA" id="ARBA00022927"/>
    </source>
</evidence>
<dbReference type="AlphaFoldDB" id="A0A9P6C1Q7"/>
<keyword evidence="2" id="KW-0813">Transport</keyword>
<evidence type="ECO:0000313" key="8">
    <source>
        <dbReference type="Proteomes" id="UP000807342"/>
    </source>
</evidence>
<evidence type="ECO:0000256" key="2">
    <source>
        <dbReference type="ARBA" id="ARBA00022448"/>
    </source>
</evidence>
<comment type="subcellular location">
    <subcellularLocation>
        <location evidence="1">Endomembrane system</location>
    </subcellularLocation>
</comment>
<keyword evidence="4" id="KW-0472">Membrane</keyword>
<feature type="region of interest" description="Disordered" evidence="5">
    <location>
        <begin position="610"/>
        <end position="685"/>
    </location>
</feature>
<keyword evidence="8" id="KW-1185">Reference proteome</keyword>
<dbReference type="GO" id="GO:0016192">
    <property type="term" value="P:vesicle-mediated transport"/>
    <property type="evidence" value="ECO:0007669"/>
    <property type="project" value="InterPro"/>
</dbReference>
<feature type="domain" description="Clathrin/coatomer adaptor adaptin-like N-terminal" evidence="6">
    <location>
        <begin position="57"/>
        <end position="216"/>
    </location>
</feature>
<evidence type="ECO:0000259" key="6">
    <source>
        <dbReference type="Pfam" id="PF01602"/>
    </source>
</evidence>
<dbReference type="Gene3D" id="1.25.10.10">
    <property type="entry name" value="Leucine-rich Repeat Variant"/>
    <property type="match status" value="1"/>
</dbReference>
<protein>
    <submittedName>
        <fullName evidence="7">ARM repeat-containing protein</fullName>
    </submittedName>
</protein>
<dbReference type="OrthoDB" id="29308at2759"/>
<feature type="compositionally biased region" description="Polar residues" evidence="5">
    <location>
        <begin position="661"/>
        <end position="674"/>
    </location>
</feature>
<dbReference type="GO" id="GO:0030117">
    <property type="term" value="C:membrane coat"/>
    <property type="evidence" value="ECO:0007669"/>
    <property type="project" value="InterPro"/>
</dbReference>